<feature type="coiled-coil region" evidence="4">
    <location>
        <begin position="286"/>
        <end position="407"/>
    </location>
</feature>
<evidence type="ECO:0000313" key="6">
    <source>
        <dbReference type="EMBL" id="KAL3286562.1"/>
    </source>
</evidence>
<gene>
    <name evidence="6" type="ORF">HHI36_001064</name>
</gene>
<dbReference type="EMBL" id="JABFTP020000185">
    <property type="protein sequence ID" value="KAL3286562.1"/>
    <property type="molecule type" value="Genomic_DNA"/>
</dbReference>
<evidence type="ECO:0000256" key="4">
    <source>
        <dbReference type="SAM" id="Coils"/>
    </source>
</evidence>
<dbReference type="Pfam" id="PF02463">
    <property type="entry name" value="SMC_N"/>
    <property type="match status" value="1"/>
</dbReference>
<evidence type="ECO:0000256" key="3">
    <source>
        <dbReference type="ARBA" id="ARBA00023054"/>
    </source>
</evidence>
<sequence length="1043" mass="121485">MFQQGSIRRIQVKNFVTYSHAEFYPGPNLNMIIGPNGTGKSTMVAAIILGLGGNPKIVGRGTRVAEYVKHSCTEASIDIHLQDTEENKTIRITRQFDIQDRSVWFINGKKKTLKDVLDQIKPFRIQVDNLCQFLPQDRVQDFAKMNKQDLLRATQLAVCREDLIEKQNILIETKNRHAGLKKMIDQNEQKLSEAQETNARLESKVRSFNKKKDFLVNIQHIDRKSSWLQYEQLRFNLTEVKEDKTKATEVYERHKNSAKPMEHEISIAKKTVSQLQSSHSNVLRSVRETEKTLQEKQDRHDSFKQAIQRAKQEMNVKLDEFQGRDSEIDSTSRKIEELKEAQKKFLDRCGSDQQVLEKVKRITTEIEQMTRMQRKIEDEKDDLVSQKQNRQAELRMVENEMNRLENIRHQRLQKLQQIDKHAYQAVLWLRNNKHSFKGEVCEPMMLEINVLDSKNAIFLENVITRRDRLAFTCEKKEDMNLLIHSLRNQQQLSVNVLHSSKEIDMNRFQPSIPIEQLRQFGLHAYLHSLFTAPDLIMNYLFKTYGIHNIPVGNQKVNRCFEQIPNQVRLFFSDTCRYSVRFSKYTGAKSTRQNQISSNNTLSISLDVIMLANLRGQIQEKQSSFLCIDKDIKNYDLQLQQSRSRIQELQSELKVIRDLKQQIQTIGSRYAAMQKKIETLKLANSNRDSVKREADEKIKKIIMNMVSHQKEILNVFKTYNKLIVKSKLSTEKIELARKKAAYIENQFNETRRLYQEAEEILNQVKERYANALGQAKAALQKAKNLSKGFTPADEGFDEYREMYDRLSNDQKALQLEKDQLLSKIDCLRIADDGELEEYEKRLDSIEKLKEDVDRANNELNKLKAQMEKLEEEWLVPLSTLVTEINLRFSNAFMKMDCAGEVAIWTGDNSTDYSQYGLSIKVSYRNGEPLQELNSTIQSGGERAVATAAFMLSLQELTPAPFRCVDEINQGMDSNNERRIFNFLVDCTTQPNTSQYFLITPKLVPHLKYSSNMMIHIVHNGPFVTPDRKWYLSKLCNPQDVRMNI</sequence>
<keyword evidence="3 4" id="KW-0175">Coiled coil</keyword>
<dbReference type="InterPro" id="IPR003395">
    <property type="entry name" value="RecF/RecN/SMC_N"/>
</dbReference>
<dbReference type="SUPFAM" id="SSF52540">
    <property type="entry name" value="P-loop containing nucleoside triphosphate hydrolases"/>
    <property type="match status" value="2"/>
</dbReference>
<comment type="similarity">
    <text evidence="1">Belongs to the SMC family. SMC5 subfamily.</text>
</comment>
<dbReference type="Proteomes" id="UP001516400">
    <property type="component" value="Unassembled WGS sequence"/>
</dbReference>
<organism evidence="6 7">
    <name type="scientific">Cryptolaemus montrouzieri</name>
    <dbReference type="NCBI Taxonomy" id="559131"/>
    <lineage>
        <taxon>Eukaryota</taxon>
        <taxon>Metazoa</taxon>
        <taxon>Ecdysozoa</taxon>
        <taxon>Arthropoda</taxon>
        <taxon>Hexapoda</taxon>
        <taxon>Insecta</taxon>
        <taxon>Pterygota</taxon>
        <taxon>Neoptera</taxon>
        <taxon>Endopterygota</taxon>
        <taxon>Coleoptera</taxon>
        <taxon>Polyphaga</taxon>
        <taxon>Cucujiformia</taxon>
        <taxon>Coccinelloidea</taxon>
        <taxon>Coccinellidae</taxon>
        <taxon>Scymninae</taxon>
        <taxon>Scymnini</taxon>
        <taxon>Cryptolaemus</taxon>
    </lineage>
</organism>
<dbReference type="AlphaFoldDB" id="A0ABD2P784"/>
<proteinExistence type="inferred from homology"/>
<name>A0ABD2P784_9CUCU</name>
<accession>A0ABD2P784</accession>
<feature type="coiled-coil region" evidence="4">
    <location>
        <begin position="177"/>
        <end position="211"/>
    </location>
</feature>
<dbReference type="Gene3D" id="3.40.50.300">
    <property type="entry name" value="P-loop containing nucleotide triphosphate hydrolases"/>
    <property type="match status" value="2"/>
</dbReference>
<dbReference type="PANTHER" id="PTHR45916:SF1">
    <property type="entry name" value="STRUCTURAL MAINTENANCE OF CHROMOSOMES PROTEIN 5"/>
    <property type="match status" value="1"/>
</dbReference>
<feature type="domain" description="RecF/RecN/SMC N-terminal" evidence="5">
    <location>
        <begin position="7"/>
        <end position="1000"/>
    </location>
</feature>
<dbReference type="PANTHER" id="PTHR45916">
    <property type="entry name" value="STRUCTURAL MAINTENANCE OF CHROMOSOMES PROTEIN 5"/>
    <property type="match status" value="1"/>
</dbReference>
<evidence type="ECO:0000313" key="7">
    <source>
        <dbReference type="Proteomes" id="UP001516400"/>
    </source>
</evidence>
<feature type="coiled-coil region" evidence="4">
    <location>
        <begin position="631"/>
        <end position="699"/>
    </location>
</feature>
<dbReference type="GO" id="GO:0006310">
    <property type="term" value="P:DNA recombination"/>
    <property type="evidence" value="ECO:0007669"/>
    <property type="project" value="UniProtKB-KW"/>
</dbReference>
<evidence type="ECO:0000259" key="5">
    <source>
        <dbReference type="Pfam" id="PF02463"/>
    </source>
</evidence>
<feature type="coiled-coil region" evidence="4">
    <location>
        <begin position="746"/>
        <end position="871"/>
    </location>
</feature>
<comment type="caution">
    <text evidence="6">The sequence shown here is derived from an EMBL/GenBank/DDBJ whole genome shotgun (WGS) entry which is preliminary data.</text>
</comment>
<evidence type="ECO:0000256" key="1">
    <source>
        <dbReference type="ARBA" id="ARBA00010171"/>
    </source>
</evidence>
<dbReference type="InterPro" id="IPR027417">
    <property type="entry name" value="P-loop_NTPase"/>
</dbReference>
<evidence type="ECO:0000256" key="2">
    <source>
        <dbReference type="ARBA" id="ARBA00018687"/>
    </source>
</evidence>
<reference evidence="6 7" key="1">
    <citation type="journal article" date="2021" name="BMC Biol.">
        <title>Horizontally acquired antibacterial genes associated with adaptive radiation of ladybird beetles.</title>
        <authorList>
            <person name="Li H.S."/>
            <person name="Tang X.F."/>
            <person name="Huang Y.H."/>
            <person name="Xu Z.Y."/>
            <person name="Chen M.L."/>
            <person name="Du X.Y."/>
            <person name="Qiu B.Y."/>
            <person name="Chen P.T."/>
            <person name="Zhang W."/>
            <person name="Slipinski A."/>
            <person name="Escalona H.E."/>
            <person name="Waterhouse R.M."/>
            <person name="Zwick A."/>
            <person name="Pang H."/>
        </authorList>
    </citation>
    <scope>NUCLEOTIDE SEQUENCE [LARGE SCALE GENOMIC DNA]</scope>
    <source>
        <strain evidence="6">SYSU2018</strain>
    </source>
</reference>
<keyword evidence="7" id="KW-1185">Reference proteome</keyword>
<protein>
    <recommendedName>
        <fullName evidence="2">Structural maintenance of chromosomes protein 5</fullName>
    </recommendedName>
</protein>